<gene>
    <name evidence="2" type="ORF">chiPu_0021046</name>
</gene>
<dbReference type="EMBL" id="BEZZ01003277">
    <property type="protein sequence ID" value="GCC19342.1"/>
    <property type="molecule type" value="Genomic_DNA"/>
</dbReference>
<accession>A0A401RMG3</accession>
<evidence type="ECO:0000313" key="3">
    <source>
        <dbReference type="Proteomes" id="UP000287033"/>
    </source>
</evidence>
<dbReference type="Proteomes" id="UP000287033">
    <property type="component" value="Unassembled WGS sequence"/>
</dbReference>
<proteinExistence type="predicted"/>
<name>A0A401RMG3_CHIPU</name>
<evidence type="ECO:0000313" key="2">
    <source>
        <dbReference type="EMBL" id="GCC19342.1"/>
    </source>
</evidence>
<keyword evidence="3" id="KW-1185">Reference proteome</keyword>
<evidence type="ECO:0000256" key="1">
    <source>
        <dbReference type="SAM" id="MobiDB-lite"/>
    </source>
</evidence>
<comment type="caution">
    <text evidence="2">The sequence shown here is derived from an EMBL/GenBank/DDBJ whole genome shotgun (WGS) entry which is preliminary data.</text>
</comment>
<reference evidence="2 3" key="1">
    <citation type="journal article" date="2018" name="Nat. Ecol. Evol.">
        <title>Shark genomes provide insights into elasmobranch evolution and the origin of vertebrates.</title>
        <authorList>
            <person name="Hara Y"/>
            <person name="Yamaguchi K"/>
            <person name="Onimaru K"/>
            <person name="Kadota M"/>
            <person name="Koyanagi M"/>
            <person name="Keeley SD"/>
            <person name="Tatsumi K"/>
            <person name="Tanaka K"/>
            <person name="Motone F"/>
            <person name="Kageyama Y"/>
            <person name="Nozu R"/>
            <person name="Adachi N"/>
            <person name="Nishimura O"/>
            <person name="Nakagawa R"/>
            <person name="Tanegashima C"/>
            <person name="Kiyatake I"/>
            <person name="Matsumoto R"/>
            <person name="Murakumo K"/>
            <person name="Nishida K"/>
            <person name="Terakita A"/>
            <person name="Kuratani S"/>
            <person name="Sato K"/>
            <person name="Hyodo S Kuraku.S."/>
        </authorList>
    </citation>
    <scope>NUCLEOTIDE SEQUENCE [LARGE SCALE GENOMIC DNA]</scope>
</reference>
<feature type="region of interest" description="Disordered" evidence="1">
    <location>
        <begin position="1"/>
        <end position="21"/>
    </location>
</feature>
<protein>
    <submittedName>
        <fullName evidence="2">Uncharacterized protein</fullName>
    </submittedName>
</protein>
<dbReference type="AlphaFoldDB" id="A0A401RMG3"/>
<sequence>MSSGRDNGVDVGMNKVGSASSSTLPRLKLNLTAEIHDRSAFRSTEEYTTTLREGSTVYVGGKEVIYHIDLEEAPSLIKTVQWDQPDPVMLMS</sequence>
<organism evidence="2 3">
    <name type="scientific">Chiloscyllium punctatum</name>
    <name type="common">Brownbanded bambooshark</name>
    <name type="synonym">Hemiscyllium punctatum</name>
    <dbReference type="NCBI Taxonomy" id="137246"/>
    <lineage>
        <taxon>Eukaryota</taxon>
        <taxon>Metazoa</taxon>
        <taxon>Chordata</taxon>
        <taxon>Craniata</taxon>
        <taxon>Vertebrata</taxon>
        <taxon>Chondrichthyes</taxon>
        <taxon>Elasmobranchii</taxon>
        <taxon>Galeomorphii</taxon>
        <taxon>Galeoidea</taxon>
        <taxon>Orectolobiformes</taxon>
        <taxon>Hemiscylliidae</taxon>
        <taxon>Chiloscyllium</taxon>
    </lineage>
</organism>